<dbReference type="PANTHER" id="PTHR30055">
    <property type="entry name" value="HTH-TYPE TRANSCRIPTIONAL REGULATOR RUTR"/>
    <property type="match status" value="1"/>
</dbReference>
<evidence type="ECO:0000259" key="6">
    <source>
        <dbReference type="PROSITE" id="PS50977"/>
    </source>
</evidence>
<evidence type="ECO:0000313" key="7">
    <source>
        <dbReference type="EMBL" id="MFC4905643.1"/>
    </source>
</evidence>
<dbReference type="SUPFAM" id="SSF48498">
    <property type="entry name" value="Tetracyclin repressor-like, C-terminal domain"/>
    <property type="match status" value="1"/>
</dbReference>
<dbReference type="PROSITE" id="PS50977">
    <property type="entry name" value="HTH_TETR_2"/>
    <property type="match status" value="1"/>
</dbReference>
<feature type="compositionally biased region" description="Pro residues" evidence="5">
    <location>
        <begin position="1"/>
        <end position="10"/>
    </location>
</feature>
<dbReference type="InterPro" id="IPR001647">
    <property type="entry name" value="HTH_TetR"/>
</dbReference>
<keyword evidence="2 4" id="KW-0238">DNA-binding</keyword>
<dbReference type="Pfam" id="PF00440">
    <property type="entry name" value="TetR_N"/>
    <property type="match status" value="1"/>
</dbReference>
<dbReference type="Proteomes" id="UP001595797">
    <property type="component" value="Unassembled WGS sequence"/>
</dbReference>
<protein>
    <submittedName>
        <fullName evidence="7">TetR/AcrR family transcriptional regulator</fullName>
    </submittedName>
</protein>
<name>A0ABV9TNG8_9MICC</name>
<dbReference type="InterPro" id="IPR036271">
    <property type="entry name" value="Tet_transcr_reg_TetR-rel_C_sf"/>
</dbReference>
<reference evidence="8" key="1">
    <citation type="journal article" date="2019" name="Int. J. Syst. Evol. Microbiol.">
        <title>The Global Catalogue of Microorganisms (GCM) 10K type strain sequencing project: providing services to taxonomists for standard genome sequencing and annotation.</title>
        <authorList>
            <consortium name="The Broad Institute Genomics Platform"/>
            <consortium name="The Broad Institute Genome Sequencing Center for Infectious Disease"/>
            <person name="Wu L."/>
            <person name="Ma J."/>
        </authorList>
    </citation>
    <scope>NUCLEOTIDE SEQUENCE [LARGE SCALE GENOMIC DNA]</scope>
    <source>
        <strain evidence="8">CGMCC 4.6946</strain>
    </source>
</reference>
<dbReference type="Pfam" id="PF21597">
    <property type="entry name" value="TetR_C_43"/>
    <property type="match status" value="1"/>
</dbReference>
<dbReference type="EMBL" id="JBHSIW010000038">
    <property type="protein sequence ID" value="MFC4905643.1"/>
    <property type="molecule type" value="Genomic_DNA"/>
</dbReference>
<keyword evidence="8" id="KW-1185">Reference proteome</keyword>
<dbReference type="SUPFAM" id="SSF46689">
    <property type="entry name" value="Homeodomain-like"/>
    <property type="match status" value="1"/>
</dbReference>
<dbReference type="Gene3D" id="1.10.357.10">
    <property type="entry name" value="Tetracycline Repressor, domain 2"/>
    <property type="match status" value="1"/>
</dbReference>
<dbReference type="InterPro" id="IPR049445">
    <property type="entry name" value="TetR_SbtR-like_C"/>
</dbReference>
<proteinExistence type="predicted"/>
<evidence type="ECO:0000256" key="4">
    <source>
        <dbReference type="PROSITE-ProRule" id="PRU00335"/>
    </source>
</evidence>
<evidence type="ECO:0000256" key="2">
    <source>
        <dbReference type="ARBA" id="ARBA00023125"/>
    </source>
</evidence>
<sequence>MDVEPNPAPPATGARGRSDAARNTEAVLLSARAVFADRGASATIPEIAQRAGVGNATVYRAFGSKSGLLAAVGQDLLSWVSQRIAEAMADATQHGAAAWPAFLEDLFERLRTDRMTLSLLCGELIPGLGTAEVEVRAAMGALVSRMREVGALRPDVNVDDVTILVTGCATGLDHARQQDPAQWRRFADHVQRALAPSTPSRGTTPAPSG</sequence>
<organism evidence="7 8">
    <name type="scientific">Kocuria oceani</name>
    <dbReference type="NCBI Taxonomy" id="988827"/>
    <lineage>
        <taxon>Bacteria</taxon>
        <taxon>Bacillati</taxon>
        <taxon>Actinomycetota</taxon>
        <taxon>Actinomycetes</taxon>
        <taxon>Micrococcales</taxon>
        <taxon>Micrococcaceae</taxon>
        <taxon>Kocuria</taxon>
    </lineage>
</organism>
<evidence type="ECO:0000256" key="3">
    <source>
        <dbReference type="ARBA" id="ARBA00023163"/>
    </source>
</evidence>
<evidence type="ECO:0000313" key="8">
    <source>
        <dbReference type="Proteomes" id="UP001595797"/>
    </source>
</evidence>
<dbReference type="InterPro" id="IPR050109">
    <property type="entry name" value="HTH-type_TetR-like_transc_reg"/>
</dbReference>
<feature type="DNA-binding region" description="H-T-H motif" evidence="4">
    <location>
        <begin position="43"/>
        <end position="62"/>
    </location>
</feature>
<evidence type="ECO:0000256" key="5">
    <source>
        <dbReference type="SAM" id="MobiDB-lite"/>
    </source>
</evidence>
<dbReference type="InterPro" id="IPR009057">
    <property type="entry name" value="Homeodomain-like_sf"/>
</dbReference>
<dbReference type="PANTHER" id="PTHR30055:SF234">
    <property type="entry name" value="HTH-TYPE TRANSCRIPTIONAL REGULATOR BETI"/>
    <property type="match status" value="1"/>
</dbReference>
<evidence type="ECO:0000256" key="1">
    <source>
        <dbReference type="ARBA" id="ARBA00023015"/>
    </source>
</evidence>
<feature type="region of interest" description="Disordered" evidence="5">
    <location>
        <begin position="1"/>
        <end position="20"/>
    </location>
</feature>
<feature type="domain" description="HTH tetR-type" evidence="6">
    <location>
        <begin position="21"/>
        <end position="80"/>
    </location>
</feature>
<keyword evidence="3" id="KW-0804">Transcription</keyword>
<keyword evidence="1" id="KW-0805">Transcription regulation</keyword>
<comment type="caution">
    <text evidence="7">The sequence shown here is derived from an EMBL/GenBank/DDBJ whole genome shotgun (WGS) entry which is preliminary data.</text>
</comment>
<dbReference type="RefSeq" id="WP_075873123.1">
    <property type="nucleotide sequence ID" value="NZ_JARAMH010000025.1"/>
</dbReference>
<dbReference type="PRINTS" id="PR00455">
    <property type="entry name" value="HTHTETR"/>
</dbReference>
<accession>A0ABV9TNG8</accession>
<gene>
    <name evidence="7" type="ORF">ACFPCS_18975</name>
</gene>